<evidence type="ECO:0000256" key="4">
    <source>
        <dbReference type="ARBA" id="ARBA00023163"/>
    </source>
</evidence>
<dbReference type="InterPro" id="IPR036388">
    <property type="entry name" value="WH-like_DNA-bd_sf"/>
</dbReference>
<dbReference type="CDD" id="cd08422">
    <property type="entry name" value="PBP2_CrgA_like"/>
    <property type="match status" value="1"/>
</dbReference>
<dbReference type="GO" id="GO:0003677">
    <property type="term" value="F:DNA binding"/>
    <property type="evidence" value="ECO:0007669"/>
    <property type="project" value="UniProtKB-KW"/>
</dbReference>
<dbReference type="Proteomes" id="UP000254771">
    <property type="component" value="Unassembled WGS sequence"/>
</dbReference>
<dbReference type="PANTHER" id="PTHR30537:SF80">
    <property type="entry name" value="TRANSCRIPTIONAL REGULATOR"/>
    <property type="match status" value="1"/>
</dbReference>
<dbReference type="GO" id="GO:0003700">
    <property type="term" value="F:DNA-binding transcription factor activity"/>
    <property type="evidence" value="ECO:0007669"/>
    <property type="project" value="InterPro"/>
</dbReference>
<dbReference type="PROSITE" id="PS50931">
    <property type="entry name" value="HTH_LYSR"/>
    <property type="match status" value="1"/>
</dbReference>
<evidence type="ECO:0000313" key="7">
    <source>
        <dbReference type="Proteomes" id="UP000254771"/>
    </source>
</evidence>
<keyword evidence="3" id="KW-0238">DNA-binding</keyword>
<dbReference type="FunFam" id="3.40.190.290:FF:000001">
    <property type="entry name" value="Transcriptional regulator, LysR family"/>
    <property type="match status" value="1"/>
</dbReference>
<evidence type="ECO:0000256" key="2">
    <source>
        <dbReference type="ARBA" id="ARBA00023015"/>
    </source>
</evidence>
<proteinExistence type="inferred from homology"/>
<evidence type="ECO:0000259" key="5">
    <source>
        <dbReference type="PROSITE" id="PS50931"/>
    </source>
</evidence>
<dbReference type="InterPro" id="IPR036390">
    <property type="entry name" value="WH_DNA-bd_sf"/>
</dbReference>
<sequence length="301" mass="33457">MDVLTSMIIFCRVVEAGSFSAIANERDMSPSSVSKHITALEKRLGTQLLGRTTRQLNPTDAGCEYYNYCNQMLEELSEVEASVSRYQLGTSGTLRLSIPVTFGELHIVPALWVFHKKYPDMNIDLTVDDRKVDLVREGVDLAIQIGPLADSSMVARKIGSTERLFVASQEYLAKHGEPETPVELEQHNCVILSSMMAPGEWQYTGSEGRGKVQVSGSLTVNNPAALREALLAGVGLAAAPVWLVREGIQQGKLKVILKDYVPIALDINAVYRKRLYVQQKVILMIDHLHETFKRTLKKTKI</sequence>
<reference evidence="6 7" key="1">
    <citation type="journal article" date="2018" name="ISME J.">
        <title>Endosymbiont genomes yield clues of tubeworm success.</title>
        <authorList>
            <person name="Li Y."/>
            <person name="Liles M.R."/>
            <person name="Halanych K.M."/>
        </authorList>
    </citation>
    <scope>NUCLEOTIDE SEQUENCE [LARGE SCALE GENOMIC DNA]</scope>
    <source>
        <strain evidence="6">A1462</strain>
    </source>
</reference>
<dbReference type="EMBL" id="QFXE01000021">
    <property type="protein sequence ID" value="RDH82103.1"/>
    <property type="molecule type" value="Genomic_DNA"/>
</dbReference>
<comment type="caution">
    <text evidence="6">The sequence shown here is derived from an EMBL/GenBank/DDBJ whole genome shotgun (WGS) entry which is preliminary data.</text>
</comment>
<keyword evidence="4" id="KW-0804">Transcription</keyword>
<protein>
    <submittedName>
        <fullName evidence="6">LysR family transcriptional regulator</fullName>
    </submittedName>
</protein>
<gene>
    <name evidence="6" type="ORF">DIZ78_16925</name>
</gene>
<dbReference type="SUPFAM" id="SSF46785">
    <property type="entry name" value="Winged helix' DNA-binding domain"/>
    <property type="match status" value="1"/>
</dbReference>
<keyword evidence="2" id="KW-0805">Transcription regulation</keyword>
<dbReference type="AlphaFoldDB" id="A0A370DB50"/>
<dbReference type="Gene3D" id="3.40.190.290">
    <property type="match status" value="1"/>
</dbReference>
<evidence type="ECO:0000256" key="1">
    <source>
        <dbReference type="ARBA" id="ARBA00009437"/>
    </source>
</evidence>
<dbReference type="SUPFAM" id="SSF53850">
    <property type="entry name" value="Periplasmic binding protein-like II"/>
    <property type="match status" value="1"/>
</dbReference>
<dbReference type="InterPro" id="IPR005119">
    <property type="entry name" value="LysR_subst-bd"/>
</dbReference>
<evidence type="ECO:0000313" key="6">
    <source>
        <dbReference type="EMBL" id="RDH82103.1"/>
    </source>
</evidence>
<name>A0A370DB50_9GAMM</name>
<dbReference type="Pfam" id="PF03466">
    <property type="entry name" value="LysR_substrate"/>
    <property type="match status" value="1"/>
</dbReference>
<accession>A0A370DB50</accession>
<dbReference type="InterPro" id="IPR058163">
    <property type="entry name" value="LysR-type_TF_proteobact-type"/>
</dbReference>
<feature type="domain" description="HTH lysR-type" evidence="5">
    <location>
        <begin position="1"/>
        <end position="59"/>
    </location>
</feature>
<dbReference type="FunFam" id="1.10.10.10:FF:000001">
    <property type="entry name" value="LysR family transcriptional regulator"/>
    <property type="match status" value="1"/>
</dbReference>
<dbReference type="Gene3D" id="1.10.10.10">
    <property type="entry name" value="Winged helix-like DNA-binding domain superfamily/Winged helix DNA-binding domain"/>
    <property type="match status" value="1"/>
</dbReference>
<evidence type="ECO:0000256" key="3">
    <source>
        <dbReference type="ARBA" id="ARBA00023125"/>
    </source>
</evidence>
<dbReference type="PANTHER" id="PTHR30537">
    <property type="entry name" value="HTH-TYPE TRANSCRIPTIONAL REGULATOR"/>
    <property type="match status" value="1"/>
</dbReference>
<comment type="similarity">
    <text evidence="1">Belongs to the LysR transcriptional regulatory family.</text>
</comment>
<organism evidence="6 7">
    <name type="scientific">endosymbiont of Escarpia spicata</name>
    <dbReference type="NCBI Taxonomy" id="2200908"/>
    <lineage>
        <taxon>Bacteria</taxon>
        <taxon>Pseudomonadati</taxon>
        <taxon>Pseudomonadota</taxon>
        <taxon>Gammaproteobacteria</taxon>
        <taxon>sulfur-oxidizing symbionts</taxon>
    </lineage>
</organism>
<dbReference type="InterPro" id="IPR000847">
    <property type="entry name" value="LysR_HTH_N"/>
</dbReference>
<keyword evidence="7" id="KW-1185">Reference proteome</keyword>
<dbReference type="Pfam" id="PF00126">
    <property type="entry name" value="HTH_1"/>
    <property type="match status" value="1"/>
</dbReference>